<keyword evidence="3" id="KW-0808">Transferase</keyword>
<dbReference type="Proteomes" id="UP001652445">
    <property type="component" value="Unassembled WGS sequence"/>
</dbReference>
<evidence type="ECO:0000256" key="7">
    <source>
        <dbReference type="ARBA" id="ARBA00023012"/>
    </source>
</evidence>
<dbReference type="SUPFAM" id="SSF47226">
    <property type="entry name" value="Histidine-containing phosphotransfer domain, HPT domain"/>
    <property type="match status" value="1"/>
</dbReference>
<evidence type="ECO:0000256" key="3">
    <source>
        <dbReference type="ARBA" id="ARBA00022679"/>
    </source>
</evidence>
<dbReference type="SMART" id="SM00387">
    <property type="entry name" value="HATPase_c"/>
    <property type="match status" value="1"/>
</dbReference>
<dbReference type="PANTHER" id="PTHR43395">
    <property type="entry name" value="SENSOR HISTIDINE KINASE CHEA"/>
    <property type="match status" value="1"/>
</dbReference>
<keyword evidence="9" id="KW-1133">Transmembrane helix</keyword>
<comment type="caution">
    <text evidence="12">The sequence shown here is derived from an EMBL/GenBank/DDBJ whole genome shotgun (WGS) entry which is preliminary data.</text>
</comment>
<evidence type="ECO:0000259" key="11">
    <source>
        <dbReference type="PROSITE" id="PS50894"/>
    </source>
</evidence>
<dbReference type="PRINTS" id="PR00344">
    <property type="entry name" value="BCTRLSENSOR"/>
</dbReference>
<sequence>MNQIHKQRSFMRELLIWVVLLIVAPLVTVSILFYQHEMSGMNKIEQEKSILTNQTAQKLVERLGDAILGITVTNGYWEDNRQAVLNNDLRWIQDNVGVVPDVVPNIDFVAETDLQGNVLVQSGDVEELKTKVLYPFILNKFQKEPKFSGIVNTSKGLAIVAVAPVTSNKGEAAPVGLVIFGRLLSDEIIVGLKDTLQADIALLLNSGQFLTSTKEISTERLHTYVDTMKTDGVEHFNLERRGELLVAQSAAPLLDMEGKTIGSLYAEQPTRSTTEAADRLRILGLCSLGGMLLLLGLVILMVRQRIILPLRHFTLTLEEVAAGRTVKEMPKHVLHAEAQIVGAIDKIMQWNQVLEHTVAERTASIRSLLDNARQGFMSIGPDLRAMGEHSVECTRIFQQDIAGERLGSLFYAGDEQEAALLESILDEFYNEQDEWKRELIFSLLPEEVLIHGMVVQVEFKYLPAAESNASQTTIGGAIMVMLTDITETRRLEEQMNRERKRLQMVVHVITHSEDYAQITRSFETFCNTELVELSSGNESVEDKLIEIYKSIHTFKGSFALLQFMHIVPQLHELESELMELLGREVKPTWEDLEQWLRSLRLNEWLDKDSLLLKEALGDATSEMGMEYEVKLTKEQWQHLERELRIRLTLAEDKLWLAELRKWRFKPLKALIQHYPAYLSELAERNGLLLHPIELNGADIPVDPDRLNGLTQSLVHIVRNIVIHGIESPEERVEQGKDEYATVSFSIEQEQNELTLTISDNGRGIDLEAVRSRAESRGLLPPDNEAMPLSNEHIANLIFKDQLSTTMHTTEWSGRGIGLSAVKAEAEKLGGTVRVSTSKGSGTAFIVKLPYEDITGAERVGSL</sequence>
<dbReference type="Pfam" id="PF05228">
    <property type="entry name" value="CHASE4"/>
    <property type="match status" value="1"/>
</dbReference>
<dbReference type="GO" id="GO:0005524">
    <property type="term" value="F:ATP binding"/>
    <property type="evidence" value="ECO:0007669"/>
    <property type="project" value="UniProtKB-KW"/>
</dbReference>
<evidence type="ECO:0000256" key="8">
    <source>
        <dbReference type="PROSITE-ProRule" id="PRU00110"/>
    </source>
</evidence>
<feature type="domain" description="HPt" evidence="11">
    <location>
        <begin position="511"/>
        <end position="599"/>
    </location>
</feature>
<dbReference type="PROSITE" id="PS50109">
    <property type="entry name" value="HIS_KIN"/>
    <property type="match status" value="1"/>
</dbReference>
<dbReference type="Pfam" id="PF02518">
    <property type="entry name" value="HATPase_c"/>
    <property type="match status" value="1"/>
</dbReference>
<dbReference type="SUPFAM" id="SSF55874">
    <property type="entry name" value="ATPase domain of HSP90 chaperone/DNA topoisomerase II/histidine kinase"/>
    <property type="match status" value="1"/>
</dbReference>
<dbReference type="InterPro" id="IPR008207">
    <property type="entry name" value="Sig_transdc_His_kin_Hpt_dom"/>
</dbReference>
<dbReference type="PANTHER" id="PTHR43395:SF8">
    <property type="entry name" value="HISTIDINE KINASE"/>
    <property type="match status" value="1"/>
</dbReference>
<accession>A0ABT2UA22</accession>
<keyword evidence="6 12" id="KW-0067">ATP-binding</keyword>
<feature type="domain" description="Histidine kinase" evidence="10">
    <location>
        <begin position="713"/>
        <end position="852"/>
    </location>
</feature>
<keyword evidence="9" id="KW-0812">Transmembrane</keyword>
<dbReference type="InterPro" id="IPR007892">
    <property type="entry name" value="CHASE4"/>
</dbReference>
<keyword evidence="5" id="KW-0418">Kinase</keyword>
<evidence type="ECO:0000313" key="12">
    <source>
        <dbReference type="EMBL" id="MCU6791493.1"/>
    </source>
</evidence>
<keyword evidence="8" id="KW-0597">Phosphoprotein</keyword>
<evidence type="ECO:0000259" key="10">
    <source>
        <dbReference type="PROSITE" id="PS50109"/>
    </source>
</evidence>
<keyword evidence="9" id="KW-0472">Membrane</keyword>
<dbReference type="RefSeq" id="WP_262683033.1">
    <property type="nucleotide sequence ID" value="NZ_JAOQIO010000007.1"/>
</dbReference>
<dbReference type="Gene3D" id="1.20.120.160">
    <property type="entry name" value="HPT domain"/>
    <property type="match status" value="1"/>
</dbReference>
<dbReference type="InterPro" id="IPR036890">
    <property type="entry name" value="HATPase_C_sf"/>
</dbReference>
<evidence type="ECO:0000256" key="1">
    <source>
        <dbReference type="ARBA" id="ARBA00000085"/>
    </source>
</evidence>
<feature type="transmembrane region" description="Helical" evidence="9">
    <location>
        <begin position="14"/>
        <end position="34"/>
    </location>
</feature>
<dbReference type="InterPro" id="IPR005467">
    <property type="entry name" value="His_kinase_dom"/>
</dbReference>
<comment type="catalytic activity">
    <reaction evidence="1">
        <text>ATP + protein L-histidine = ADP + protein N-phospho-L-histidine.</text>
        <dbReference type="EC" id="2.7.13.3"/>
    </reaction>
</comment>
<keyword evidence="7" id="KW-0902">Two-component regulatory system</keyword>
<evidence type="ECO:0000313" key="13">
    <source>
        <dbReference type="Proteomes" id="UP001652445"/>
    </source>
</evidence>
<proteinExistence type="predicted"/>
<dbReference type="EC" id="2.7.13.3" evidence="2"/>
<organism evidence="12 13">
    <name type="scientific">Paenibacillus baimaensis</name>
    <dbReference type="NCBI Taxonomy" id="2982185"/>
    <lineage>
        <taxon>Bacteria</taxon>
        <taxon>Bacillati</taxon>
        <taxon>Bacillota</taxon>
        <taxon>Bacilli</taxon>
        <taxon>Bacillales</taxon>
        <taxon>Paenibacillaceae</taxon>
        <taxon>Paenibacillus</taxon>
    </lineage>
</organism>
<feature type="transmembrane region" description="Helical" evidence="9">
    <location>
        <begin position="280"/>
        <end position="302"/>
    </location>
</feature>
<reference evidence="12 13" key="1">
    <citation type="submission" date="2022-09" db="EMBL/GenBank/DDBJ databases">
        <authorList>
            <person name="Han X.L."/>
            <person name="Wang Q."/>
            <person name="Lu T."/>
        </authorList>
    </citation>
    <scope>NUCLEOTIDE SEQUENCE [LARGE SCALE GENOMIC DNA]</scope>
    <source>
        <strain evidence="12 13">WQ 127069</strain>
    </source>
</reference>
<dbReference type="EMBL" id="JAOQIO010000007">
    <property type="protein sequence ID" value="MCU6791493.1"/>
    <property type="molecule type" value="Genomic_DNA"/>
</dbReference>
<evidence type="ECO:0000256" key="4">
    <source>
        <dbReference type="ARBA" id="ARBA00022741"/>
    </source>
</evidence>
<dbReference type="PROSITE" id="PS50894">
    <property type="entry name" value="HPT"/>
    <property type="match status" value="1"/>
</dbReference>
<gene>
    <name evidence="12" type="ORF">OB236_05035</name>
</gene>
<dbReference type="InterPro" id="IPR036641">
    <property type="entry name" value="HPT_dom_sf"/>
</dbReference>
<name>A0ABT2UA22_9BACL</name>
<protein>
    <recommendedName>
        <fullName evidence="2">histidine kinase</fullName>
        <ecNumber evidence="2">2.7.13.3</ecNumber>
    </recommendedName>
</protein>
<keyword evidence="13" id="KW-1185">Reference proteome</keyword>
<dbReference type="InterPro" id="IPR003594">
    <property type="entry name" value="HATPase_dom"/>
</dbReference>
<dbReference type="Gene3D" id="3.30.565.10">
    <property type="entry name" value="Histidine kinase-like ATPase, C-terminal domain"/>
    <property type="match status" value="1"/>
</dbReference>
<keyword evidence="4" id="KW-0547">Nucleotide-binding</keyword>
<evidence type="ECO:0000256" key="6">
    <source>
        <dbReference type="ARBA" id="ARBA00022840"/>
    </source>
</evidence>
<evidence type="ECO:0000256" key="5">
    <source>
        <dbReference type="ARBA" id="ARBA00022777"/>
    </source>
</evidence>
<evidence type="ECO:0000256" key="2">
    <source>
        <dbReference type="ARBA" id="ARBA00012438"/>
    </source>
</evidence>
<evidence type="ECO:0000256" key="9">
    <source>
        <dbReference type="SAM" id="Phobius"/>
    </source>
</evidence>
<dbReference type="InterPro" id="IPR051315">
    <property type="entry name" value="Bact_Chemotaxis_CheA"/>
</dbReference>
<dbReference type="InterPro" id="IPR004358">
    <property type="entry name" value="Sig_transdc_His_kin-like_C"/>
</dbReference>
<feature type="modified residue" description="Phosphohistidine" evidence="8">
    <location>
        <position position="552"/>
    </location>
</feature>